<proteinExistence type="predicted"/>
<gene>
    <name evidence="1" type="ORF">E1288_34225</name>
</gene>
<protein>
    <submittedName>
        <fullName evidence="1">Uncharacterized protein</fullName>
    </submittedName>
</protein>
<organism evidence="1 2">
    <name type="scientific">Saccharopolyspora elongata</name>
    <dbReference type="NCBI Taxonomy" id="2530387"/>
    <lineage>
        <taxon>Bacteria</taxon>
        <taxon>Bacillati</taxon>
        <taxon>Actinomycetota</taxon>
        <taxon>Actinomycetes</taxon>
        <taxon>Pseudonocardiales</taxon>
        <taxon>Pseudonocardiaceae</taxon>
        <taxon>Saccharopolyspora</taxon>
    </lineage>
</organism>
<comment type="caution">
    <text evidence="1">The sequence shown here is derived from an EMBL/GenBank/DDBJ whole genome shotgun (WGS) entry which is preliminary data.</text>
</comment>
<evidence type="ECO:0000313" key="1">
    <source>
        <dbReference type="EMBL" id="TDD40909.1"/>
    </source>
</evidence>
<evidence type="ECO:0000313" key="2">
    <source>
        <dbReference type="Proteomes" id="UP000294947"/>
    </source>
</evidence>
<dbReference type="Proteomes" id="UP000294947">
    <property type="component" value="Unassembled WGS sequence"/>
</dbReference>
<dbReference type="AlphaFoldDB" id="A0A4R4YAW4"/>
<dbReference type="EMBL" id="SMKW01000065">
    <property type="protein sequence ID" value="TDD40909.1"/>
    <property type="molecule type" value="Genomic_DNA"/>
</dbReference>
<reference evidence="1 2" key="1">
    <citation type="submission" date="2019-03" db="EMBL/GenBank/DDBJ databases">
        <title>Draft genome sequences of novel Actinobacteria.</title>
        <authorList>
            <person name="Sahin N."/>
            <person name="Ay H."/>
            <person name="Saygin H."/>
        </authorList>
    </citation>
    <scope>NUCLEOTIDE SEQUENCE [LARGE SCALE GENOMIC DNA]</scope>
    <source>
        <strain evidence="1 2">7K502</strain>
    </source>
</reference>
<accession>A0A4R4YAW4</accession>
<name>A0A4R4YAW4_9PSEU</name>
<sequence length="118" mass="13226">MNGAGHPQVVRSPDEAAYVLVAMAESPKRRVSSLVWWRVAVAELIELTCNENQVLFNPGSAASVCVAGDAVRDAYELAEQKIVAVYEELLGEYQGRCVLVWDIEEDDSWERQLPLMFR</sequence>
<dbReference type="RefSeq" id="WP_132492704.1">
    <property type="nucleotide sequence ID" value="NZ_SMKW01000065.1"/>
</dbReference>
<keyword evidence="2" id="KW-1185">Reference proteome</keyword>